<dbReference type="InterPro" id="IPR007049">
    <property type="entry name" value="Carb-sel_porin_OprB"/>
</dbReference>
<dbReference type="GO" id="GO:0008643">
    <property type="term" value="P:carbohydrate transport"/>
    <property type="evidence" value="ECO:0007669"/>
    <property type="project" value="InterPro"/>
</dbReference>
<name>A0A2Z5G311_9BACT</name>
<dbReference type="InterPro" id="IPR038673">
    <property type="entry name" value="OprB_sf"/>
</dbReference>
<gene>
    <name evidence="3" type="ORF">ACPOL_4328</name>
</gene>
<dbReference type="Proteomes" id="UP000253606">
    <property type="component" value="Chromosome"/>
</dbReference>
<dbReference type="AlphaFoldDB" id="A0A2Z5G311"/>
<dbReference type="GO" id="GO:0015288">
    <property type="term" value="F:porin activity"/>
    <property type="evidence" value="ECO:0007669"/>
    <property type="project" value="InterPro"/>
</dbReference>
<evidence type="ECO:0000256" key="1">
    <source>
        <dbReference type="ARBA" id="ARBA00008769"/>
    </source>
</evidence>
<evidence type="ECO:0008006" key="5">
    <source>
        <dbReference type="Google" id="ProtNLM"/>
    </source>
</evidence>
<evidence type="ECO:0000313" key="4">
    <source>
        <dbReference type="Proteomes" id="UP000253606"/>
    </source>
</evidence>
<proteinExistence type="inferred from homology"/>
<dbReference type="Pfam" id="PF04966">
    <property type="entry name" value="OprB"/>
    <property type="match status" value="1"/>
</dbReference>
<dbReference type="KEGG" id="abas:ACPOL_4328"/>
<accession>A0A2Z5G311</accession>
<dbReference type="GO" id="GO:0016020">
    <property type="term" value="C:membrane"/>
    <property type="evidence" value="ECO:0007669"/>
    <property type="project" value="InterPro"/>
</dbReference>
<evidence type="ECO:0000256" key="2">
    <source>
        <dbReference type="RuleBase" id="RU363072"/>
    </source>
</evidence>
<reference evidence="3 4" key="1">
    <citation type="journal article" date="2018" name="Front. Microbiol.">
        <title>Hydrolytic Capabilities as a Key to Environmental Success: Chitinolytic and Cellulolytic Acidobacteria From Acidic Sub-arctic Soils and Boreal Peatlands.</title>
        <authorList>
            <person name="Belova S.E."/>
            <person name="Ravin N.V."/>
            <person name="Pankratov T.A."/>
            <person name="Rakitin A.L."/>
            <person name="Ivanova A.A."/>
            <person name="Beletsky A.V."/>
            <person name="Mardanov A.V."/>
            <person name="Sinninghe Damste J.S."/>
            <person name="Dedysh S.N."/>
        </authorList>
    </citation>
    <scope>NUCLEOTIDE SEQUENCE [LARGE SCALE GENOMIC DNA]</scope>
    <source>
        <strain evidence="3 4">SBC82</strain>
    </source>
</reference>
<organism evidence="3 4">
    <name type="scientific">Acidisarcina polymorpha</name>
    <dbReference type="NCBI Taxonomy" id="2211140"/>
    <lineage>
        <taxon>Bacteria</taxon>
        <taxon>Pseudomonadati</taxon>
        <taxon>Acidobacteriota</taxon>
        <taxon>Terriglobia</taxon>
        <taxon>Terriglobales</taxon>
        <taxon>Acidobacteriaceae</taxon>
        <taxon>Acidisarcina</taxon>
    </lineage>
</organism>
<sequence length="450" mass="49418">MATYDRFGLGLLQLRTAMPGRVAAALLLIAIASSYAWPQESQQKPGQSQGAAPVRPAKLAEQAAEQTAYVQELDSDALALGKIPPDPLFATDPLRPILKPIDRTARQFVPSGRMAFSATYTFLNQYATLTPNGVRHDQTSGRLDFSGTWVAYDHESSSGSFSLLVRSGTNIGISQQFDLSDRLGSGLFLNCLQGGGPQRPIMVNILYYRQDVLARRLSFYVGKIHPNEYVSLSMYNNDERSQFLNGENDGNLAIASDGTYAGGGAVEFQATHHLYFHALAVDTEGSAQANLKTLADRKYLEALETGWFAGTPGKNYQNYRFIVWRDDTANLGSGYGGGFAFEHESLNGWAPFGRFGFASDTGTSIKQTNSLGVVNTHPFRRRGDLFGASFNYTEPNHPGKRHESLFESFYRLRLTSSIEAGPDVEVSIHPTYAAKPYATTLIGTRMKIIF</sequence>
<dbReference type="EMBL" id="CP030840">
    <property type="protein sequence ID" value="AXC13603.1"/>
    <property type="molecule type" value="Genomic_DNA"/>
</dbReference>
<keyword evidence="4" id="KW-1185">Reference proteome</keyword>
<dbReference type="RefSeq" id="WP_236656904.1">
    <property type="nucleotide sequence ID" value="NZ_CP030840.1"/>
</dbReference>
<protein>
    <recommendedName>
        <fullName evidence="5">Porin</fullName>
    </recommendedName>
</protein>
<comment type="similarity">
    <text evidence="1 2">Belongs to the OprB family.</text>
</comment>
<dbReference type="Gene3D" id="2.40.160.180">
    <property type="entry name" value="Carbohydrate-selective porin OprB"/>
    <property type="match status" value="1"/>
</dbReference>
<evidence type="ECO:0000313" key="3">
    <source>
        <dbReference type="EMBL" id="AXC13603.1"/>
    </source>
</evidence>